<dbReference type="AlphaFoldDB" id="A0A7S8CCW6"/>
<evidence type="ECO:0000259" key="1">
    <source>
        <dbReference type="PROSITE" id="PS50943"/>
    </source>
</evidence>
<dbReference type="InterPro" id="IPR001387">
    <property type="entry name" value="Cro/C1-type_HTH"/>
</dbReference>
<gene>
    <name evidence="2" type="ORF">G8O30_12250</name>
</gene>
<keyword evidence="3" id="KW-1185">Reference proteome</keyword>
<reference evidence="2 3" key="1">
    <citation type="submission" date="2019-07" db="EMBL/GenBank/DDBJ databases">
        <title>Genome sequence of 2 isolates from Red Sea Mangroves.</title>
        <authorList>
            <person name="Sefrji F."/>
            <person name="Michoud G."/>
            <person name="Merlino G."/>
            <person name="Daffonchio D."/>
        </authorList>
    </citation>
    <scope>NUCLEOTIDE SEQUENCE [LARGE SCALE GENOMIC DNA]</scope>
    <source>
        <strain evidence="2 3">R1DC41</strain>
    </source>
</reference>
<feature type="domain" description="HTH cro/C1-type" evidence="1">
    <location>
        <begin position="13"/>
        <end position="62"/>
    </location>
</feature>
<dbReference type="CDD" id="cd00093">
    <property type="entry name" value="HTH_XRE"/>
    <property type="match status" value="1"/>
</dbReference>
<dbReference type="KEGG" id="mcui:G8O30_12250"/>
<organism evidence="2 3">
    <name type="scientific">Mangrovibacillus cuniculi</name>
    <dbReference type="NCBI Taxonomy" id="2593652"/>
    <lineage>
        <taxon>Bacteria</taxon>
        <taxon>Bacillati</taxon>
        <taxon>Bacillota</taxon>
        <taxon>Bacilli</taxon>
        <taxon>Bacillales</taxon>
        <taxon>Bacillaceae</taxon>
        <taxon>Mangrovibacillus</taxon>
    </lineage>
</organism>
<dbReference type="SUPFAM" id="SSF47413">
    <property type="entry name" value="lambda repressor-like DNA-binding domains"/>
    <property type="match status" value="1"/>
</dbReference>
<accession>A0A7S8CCW6</accession>
<dbReference type="InterPro" id="IPR010982">
    <property type="entry name" value="Lambda_DNA-bd_dom_sf"/>
</dbReference>
<dbReference type="Gene3D" id="1.10.260.40">
    <property type="entry name" value="lambda repressor-like DNA-binding domains"/>
    <property type="match status" value="1"/>
</dbReference>
<sequence length="69" mass="8275">MTVHEKLFMYRVKKLKMSQRRVAQMLHVSQATLSNYESGKRQLTLDILVHIRKTYNMSPDEFKDLFDDI</sequence>
<dbReference type="Proteomes" id="UP000593626">
    <property type="component" value="Chromosome"/>
</dbReference>
<protein>
    <submittedName>
        <fullName evidence="2">Helix-turn-helix transcriptional regulator</fullName>
    </submittedName>
</protein>
<evidence type="ECO:0000313" key="3">
    <source>
        <dbReference type="Proteomes" id="UP000593626"/>
    </source>
</evidence>
<name>A0A7S8CCW6_9BACI</name>
<dbReference type="Pfam" id="PF01381">
    <property type="entry name" value="HTH_3"/>
    <property type="match status" value="1"/>
</dbReference>
<evidence type="ECO:0000313" key="2">
    <source>
        <dbReference type="EMBL" id="QPC47670.1"/>
    </source>
</evidence>
<dbReference type="RefSeq" id="WP_239672345.1">
    <property type="nucleotide sequence ID" value="NZ_CP049742.1"/>
</dbReference>
<proteinExistence type="predicted"/>
<dbReference type="GO" id="GO:0003677">
    <property type="term" value="F:DNA binding"/>
    <property type="evidence" value="ECO:0007669"/>
    <property type="project" value="InterPro"/>
</dbReference>
<dbReference type="EMBL" id="CP049742">
    <property type="protein sequence ID" value="QPC47670.1"/>
    <property type="molecule type" value="Genomic_DNA"/>
</dbReference>
<dbReference type="PROSITE" id="PS50943">
    <property type="entry name" value="HTH_CROC1"/>
    <property type="match status" value="1"/>
</dbReference>
<dbReference type="SMART" id="SM00530">
    <property type="entry name" value="HTH_XRE"/>
    <property type="match status" value="1"/>
</dbReference>